<dbReference type="Proteomes" id="UP001151516">
    <property type="component" value="Unassembled WGS sequence"/>
</dbReference>
<dbReference type="PANTHER" id="PTHR31157">
    <property type="entry name" value="SCP DOMAIN-CONTAINING PROTEIN"/>
    <property type="match status" value="1"/>
</dbReference>
<dbReference type="InterPro" id="IPR014044">
    <property type="entry name" value="CAP_dom"/>
</dbReference>
<accession>A0A9W8GIP7</accession>
<dbReference type="SUPFAM" id="SSF55797">
    <property type="entry name" value="PR-1-like"/>
    <property type="match status" value="1"/>
</dbReference>
<keyword evidence="3" id="KW-1185">Reference proteome</keyword>
<dbReference type="EMBL" id="JANBTX010000066">
    <property type="protein sequence ID" value="KAJ2687651.1"/>
    <property type="molecule type" value="Genomic_DNA"/>
</dbReference>
<evidence type="ECO:0000313" key="2">
    <source>
        <dbReference type="EMBL" id="KAJ2687651.1"/>
    </source>
</evidence>
<dbReference type="Pfam" id="PF00188">
    <property type="entry name" value="CAP"/>
    <property type="match status" value="1"/>
</dbReference>
<reference evidence="2" key="1">
    <citation type="submission" date="2022-07" db="EMBL/GenBank/DDBJ databases">
        <title>Phylogenomic reconstructions and comparative analyses of Kickxellomycotina fungi.</title>
        <authorList>
            <person name="Reynolds N.K."/>
            <person name="Stajich J.E."/>
            <person name="Barry K."/>
            <person name="Grigoriev I.V."/>
            <person name="Crous P."/>
            <person name="Smith M.E."/>
        </authorList>
    </citation>
    <scope>NUCLEOTIDE SEQUENCE</scope>
    <source>
        <strain evidence="2">CBS 109367</strain>
    </source>
</reference>
<evidence type="ECO:0000259" key="1">
    <source>
        <dbReference type="Pfam" id="PF00188"/>
    </source>
</evidence>
<comment type="caution">
    <text evidence="2">The sequence shown here is derived from an EMBL/GenBank/DDBJ whole genome shotgun (WGS) entry which is preliminary data.</text>
</comment>
<protein>
    <recommendedName>
        <fullName evidence="1">SCP domain-containing protein</fullName>
    </recommendedName>
</protein>
<dbReference type="InterPro" id="IPR035940">
    <property type="entry name" value="CAP_sf"/>
</dbReference>
<gene>
    <name evidence="2" type="ORF">IWW39_002779</name>
</gene>
<organism evidence="2 3">
    <name type="scientific">Coemansia spiralis</name>
    <dbReference type="NCBI Taxonomy" id="417178"/>
    <lineage>
        <taxon>Eukaryota</taxon>
        <taxon>Fungi</taxon>
        <taxon>Fungi incertae sedis</taxon>
        <taxon>Zoopagomycota</taxon>
        <taxon>Kickxellomycotina</taxon>
        <taxon>Kickxellomycetes</taxon>
        <taxon>Kickxellales</taxon>
        <taxon>Kickxellaceae</taxon>
        <taxon>Coemansia</taxon>
    </lineage>
</organism>
<feature type="domain" description="SCP" evidence="1">
    <location>
        <begin position="33"/>
        <end position="150"/>
    </location>
</feature>
<dbReference type="AlphaFoldDB" id="A0A9W8GIP7"/>
<name>A0A9W8GIP7_9FUNG</name>
<dbReference type="CDD" id="cd05379">
    <property type="entry name" value="CAP_bacterial"/>
    <property type="match status" value="1"/>
</dbReference>
<sequence>MPFTEKTSATASAKQEPVKLDAKVDSNWRQEMLDDVNSRRGEDGLSPLELSDDLNAMAQNHSDYQVLIHKMTHDDPNGSLGQRANTAGIKWSRLAENVAMGGETVTGVMSQWENSPHHLENILGSYNIVGFGLAVDGTGTKGTTYWTQNFANTF</sequence>
<evidence type="ECO:0000313" key="3">
    <source>
        <dbReference type="Proteomes" id="UP001151516"/>
    </source>
</evidence>
<proteinExistence type="predicted"/>
<dbReference type="Gene3D" id="3.40.33.10">
    <property type="entry name" value="CAP"/>
    <property type="match status" value="1"/>
</dbReference>
<dbReference type="PANTHER" id="PTHR31157:SF1">
    <property type="entry name" value="SCP DOMAIN-CONTAINING PROTEIN"/>
    <property type="match status" value="1"/>
</dbReference>
<dbReference type="OrthoDB" id="568194at2759"/>